<gene>
    <name evidence="2" type="ORF">IEO21_06752</name>
</gene>
<name>A0A8H7NZG4_9APHY</name>
<dbReference type="PROSITE" id="PS51412">
    <property type="entry name" value="MACPF_2"/>
    <property type="match status" value="1"/>
</dbReference>
<proteinExistence type="predicted"/>
<evidence type="ECO:0000313" key="2">
    <source>
        <dbReference type="EMBL" id="KAF9810948.1"/>
    </source>
</evidence>
<feature type="domain" description="MACPF" evidence="1">
    <location>
        <begin position="1"/>
        <end position="297"/>
    </location>
</feature>
<evidence type="ECO:0000313" key="3">
    <source>
        <dbReference type="Proteomes" id="UP000639403"/>
    </source>
</evidence>
<dbReference type="InterPro" id="IPR020864">
    <property type="entry name" value="MACPF"/>
</dbReference>
<dbReference type="Pfam" id="PF01823">
    <property type="entry name" value="MACPF"/>
    <property type="match status" value="1"/>
</dbReference>
<evidence type="ECO:0000259" key="1">
    <source>
        <dbReference type="PROSITE" id="PS51412"/>
    </source>
</evidence>
<sequence length="510" mass="55448">MPVDLPATNWLGYSLDMTTVTPSDITAVAASVKRALQVIDVDTFEGTRVVEIGMKLNGMADGVAYNVPKNVVIATDVQTYQGGYVTYEDGNKASAAFINDSSLYPRYLAVTGTTTAGYSISKTFRSDCHRLPVWPSSPDTTVLRDYRAFFDTVGSHSIINATYGARFQLVYNSNSSVNSRFSANVLCAYNGIPNGGQYDASVASESQYKTYQGLAQRLLSCQGGDADMANTLVNSPTDYSLYEKWTKTNMQNPGVVNFSLTEIWTLMRSAVDTTLQSRADDIQNAFNYIVSHPDPYKTAVTLDVQSDWAEFGILTPSAVIVADPSKPYPSNTTASDNKVTFGKEYSHVIKREILNFFVVNDGSPLDFYISHGSEGGSWGNGRASITMENVCLNAVLSLHRDLTGITDNVNNTKWYYQAKVSNTPAPSGFRSSPKERTWDECQDSPTASRLRLLSDHSYTSNTQSSRDADSLRSIVAPPCDRVAHSTSVSASRSLIGGMCVCSGSHANVGS</sequence>
<organism evidence="2 3">
    <name type="scientific">Rhodonia placenta</name>
    <dbReference type="NCBI Taxonomy" id="104341"/>
    <lineage>
        <taxon>Eukaryota</taxon>
        <taxon>Fungi</taxon>
        <taxon>Dikarya</taxon>
        <taxon>Basidiomycota</taxon>
        <taxon>Agaricomycotina</taxon>
        <taxon>Agaricomycetes</taxon>
        <taxon>Polyporales</taxon>
        <taxon>Adustoporiaceae</taxon>
        <taxon>Rhodonia</taxon>
    </lineage>
</organism>
<dbReference type="Proteomes" id="UP000639403">
    <property type="component" value="Unassembled WGS sequence"/>
</dbReference>
<reference evidence="2" key="1">
    <citation type="submission" date="2020-11" db="EMBL/GenBank/DDBJ databases">
        <authorList>
            <person name="Koelle M."/>
            <person name="Horta M.A.C."/>
            <person name="Nowrousian M."/>
            <person name="Ohm R.A."/>
            <person name="Benz P."/>
            <person name="Pilgard A."/>
        </authorList>
    </citation>
    <scope>NUCLEOTIDE SEQUENCE</scope>
    <source>
        <strain evidence="2">FPRL280</strain>
    </source>
</reference>
<dbReference type="EMBL" id="JADOXO010000163">
    <property type="protein sequence ID" value="KAF9810948.1"/>
    <property type="molecule type" value="Genomic_DNA"/>
</dbReference>
<dbReference type="AlphaFoldDB" id="A0A8H7NZG4"/>
<reference evidence="2" key="2">
    <citation type="journal article" name="Front. Microbiol.">
        <title>Degradative Capacity of Two Strains of Rhodonia placenta: From Phenotype to Genotype.</title>
        <authorList>
            <person name="Kolle M."/>
            <person name="Horta M.A.C."/>
            <person name="Nowrousian M."/>
            <person name="Ohm R.A."/>
            <person name="Benz J.P."/>
            <person name="Pilgard A."/>
        </authorList>
    </citation>
    <scope>NUCLEOTIDE SEQUENCE</scope>
    <source>
        <strain evidence="2">FPRL280</strain>
    </source>
</reference>
<protein>
    <recommendedName>
        <fullName evidence="1">MACPF domain-containing protein</fullName>
    </recommendedName>
</protein>
<accession>A0A8H7NZG4</accession>
<comment type="caution">
    <text evidence="2">The sequence shown here is derived from an EMBL/GenBank/DDBJ whole genome shotgun (WGS) entry which is preliminary data.</text>
</comment>